<name>A0AAI9G9H7_9VIBR</name>
<dbReference type="EMBL" id="ABNSCA010000005">
    <property type="protein sequence ID" value="ELN6932825.1"/>
    <property type="molecule type" value="Genomic_DNA"/>
</dbReference>
<evidence type="ECO:0000313" key="1">
    <source>
        <dbReference type="EMBL" id="ELN6932825.1"/>
    </source>
</evidence>
<sequence>MQSLLNSKGKRTAMSLALVLVLSGCSEGENKTESEQQQDPGEAQSAMSRLVVTEQNSNSIYVLDGGKDWDLMAQFSLQNAASGLKTSPNGRYALAMQRNQNLVEIIDSGLEAEAHGDHFHLHAEAPQLLTSQYQGIKPTHYDLGQNVAAIFFDGNAGSGENAEFRLVKESTIGNAEAVATYRFNYAVHGTAQVLGEHVFTGIVENAANPALPNKVLQTHLHGDHFHDVALLPEECPALHGSAQSKTQLAFGCSDGVVHIQIQDGNVTSTKLVNPSALAEGSRFGTILGYYEADTLLAYASASQQLFQIQAGQLKEVKWQQTENEKAQFISQSSDYLAILSTAGTLHLLSAENNFSLYKSISLWNELPSSADKPNFALAEDKRTGHLIVTDPINNQLIEVNPVTAEVTKHNLSFAPNLMTWVGTVEQEHQH</sequence>
<evidence type="ECO:0000313" key="2">
    <source>
        <dbReference type="Proteomes" id="UP001253463"/>
    </source>
</evidence>
<accession>A0AAI9G9H7</accession>
<dbReference type="Proteomes" id="UP001253463">
    <property type="component" value="Unassembled WGS sequence"/>
</dbReference>
<comment type="caution">
    <text evidence="1">The sequence shown here is derived from an EMBL/GenBank/DDBJ whole genome shotgun (WGS) entry which is preliminary data.</text>
</comment>
<organism evidence="1 2">
    <name type="scientific">Vibrio navarrensis</name>
    <dbReference type="NCBI Taxonomy" id="29495"/>
    <lineage>
        <taxon>Bacteria</taxon>
        <taxon>Pseudomonadati</taxon>
        <taxon>Pseudomonadota</taxon>
        <taxon>Gammaproteobacteria</taxon>
        <taxon>Vibrionales</taxon>
        <taxon>Vibrionaceae</taxon>
        <taxon>Vibrio</taxon>
    </lineage>
</organism>
<dbReference type="AlphaFoldDB" id="A0AAI9G9H7"/>
<gene>
    <name evidence="1" type="ORF">RZY48_002224</name>
</gene>
<proteinExistence type="predicted"/>
<dbReference type="SUPFAM" id="SSF51004">
    <property type="entry name" value="C-terminal (heme d1) domain of cytochrome cd1-nitrite reductase"/>
    <property type="match status" value="1"/>
</dbReference>
<reference evidence="1" key="1">
    <citation type="submission" date="2023-10" db="EMBL/GenBank/DDBJ databases">
        <authorList>
            <consortium name="PulseNet: The National Subtyping Network for Foodborne Disease Surveillance"/>
        </authorList>
    </citation>
    <scope>NUCLEOTIDE SEQUENCE</scope>
    <source>
        <strain evidence="1">PNUSAV004886</strain>
    </source>
</reference>
<dbReference type="InterPro" id="IPR011048">
    <property type="entry name" value="Haem_d1_sf"/>
</dbReference>
<protein>
    <submittedName>
        <fullName evidence="1">Uncharacterized protein</fullName>
    </submittedName>
</protein>